<feature type="region of interest" description="Disordered" evidence="1">
    <location>
        <begin position="1031"/>
        <end position="1085"/>
    </location>
</feature>
<keyword evidence="3" id="KW-1185">Reference proteome</keyword>
<evidence type="ECO:0000313" key="3">
    <source>
        <dbReference type="Proteomes" id="UP000799750"/>
    </source>
</evidence>
<feature type="compositionally biased region" description="Basic and acidic residues" evidence="1">
    <location>
        <begin position="683"/>
        <end position="698"/>
    </location>
</feature>
<gene>
    <name evidence="2" type="ORF">BU16DRAFT_620470</name>
</gene>
<evidence type="ECO:0000256" key="1">
    <source>
        <dbReference type="SAM" id="MobiDB-lite"/>
    </source>
</evidence>
<feature type="region of interest" description="Disordered" evidence="1">
    <location>
        <begin position="886"/>
        <end position="1001"/>
    </location>
</feature>
<dbReference type="Proteomes" id="UP000799750">
    <property type="component" value="Unassembled WGS sequence"/>
</dbReference>
<feature type="region of interest" description="Disordered" evidence="1">
    <location>
        <begin position="608"/>
        <end position="707"/>
    </location>
</feature>
<dbReference type="AlphaFoldDB" id="A0A6A6QJ42"/>
<feature type="region of interest" description="Disordered" evidence="1">
    <location>
        <begin position="508"/>
        <end position="548"/>
    </location>
</feature>
<organism evidence="2 3">
    <name type="scientific">Lophium mytilinum</name>
    <dbReference type="NCBI Taxonomy" id="390894"/>
    <lineage>
        <taxon>Eukaryota</taxon>
        <taxon>Fungi</taxon>
        <taxon>Dikarya</taxon>
        <taxon>Ascomycota</taxon>
        <taxon>Pezizomycotina</taxon>
        <taxon>Dothideomycetes</taxon>
        <taxon>Pleosporomycetidae</taxon>
        <taxon>Mytilinidiales</taxon>
        <taxon>Mytilinidiaceae</taxon>
        <taxon>Lophium</taxon>
    </lineage>
</organism>
<dbReference type="SUPFAM" id="SSF88697">
    <property type="entry name" value="PUA domain-like"/>
    <property type="match status" value="1"/>
</dbReference>
<reference evidence="2" key="1">
    <citation type="journal article" date="2020" name="Stud. Mycol.">
        <title>101 Dothideomycetes genomes: a test case for predicting lifestyles and emergence of pathogens.</title>
        <authorList>
            <person name="Haridas S."/>
            <person name="Albert R."/>
            <person name="Binder M."/>
            <person name="Bloem J."/>
            <person name="Labutti K."/>
            <person name="Salamov A."/>
            <person name="Andreopoulos B."/>
            <person name="Baker S."/>
            <person name="Barry K."/>
            <person name="Bills G."/>
            <person name="Bluhm B."/>
            <person name="Cannon C."/>
            <person name="Castanera R."/>
            <person name="Culley D."/>
            <person name="Daum C."/>
            <person name="Ezra D."/>
            <person name="Gonzalez J."/>
            <person name="Henrissat B."/>
            <person name="Kuo A."/>
            <person name="Liang C."/>
            <person name="Lipzen A."/>
            <person name="Lutzoni F."/>
            <person name="Magnuson J."/>
            <person name="Mondo S."/>
            <person name="Nolan M."/>
            <person name="Ohm R."/>
            <person name="Pangilinan J."/>
            <person name="Park H.-J."/>
            <person name="Ramirez L."/>
            <person name="Alfaro M."/>
            <person name="Sun H."/>
            <person name="Tritt A."/>
            <person name="Yoshinaga Y."/>
            <person name="Zwiers L.-H."/>
            <person name="Turgeon B."/>
            <person name="Goodwin S."/>
            <person name="Spatafora J."/>
            <person name="Crous P."/>
            <person name="Grigoriev I."/>
        </authorList>
    </citation>
    <scope>NUCLEOTIDE SEQUENCE</scope>
    <source>
        <strain evidence="2">CBS 269.34</strain>
    </source>
</reference>
<evidence type="ECO:0008006" key="4">
    <source>
        <dbReference type="Google" id="ProtNLM"/>
    </source>
</evidence>
<feature type="region of interest" description="Disordered" evidence="1">
    <location>
        <begin position="428"/>
        <end position="449"/>
    </location>
</feature>
<proteinExistence type="predicted"/>
<evidence type="ECO:0000313" key="2">
    <source>
        <dbReference type="EMBL" id="KAF2492044.1"/>
    </source>
</evidence>
<feature type="compositionally biased region" description="Low complexity" evidence="1">
    <location>
        <begin position="517"/>
        <end position="533"/>
    </location>
</feature>
<protein>
    <recommendedName>
        <fullName evidence="4">YDG domain-containing protein</fullName>
    </recommendedName>
</protein>
<dbReference type="OrthoDB" id="3244603at2759"/>
<feature type="compositionally biased region" description="Polar residues" evidence="1">
    <location>
        <begin position="647"/>
        <end position="668"/>
    </location>
</feature>
<feature type="region of interest" description="Disordered" evidence="1">
    <location>
        <begin position="828"/>
        <end position="855"/>
    </location>
</feature>
<feature type="compositionally biased region" description="Basic and acidic residues" evidence="1">
    <location>
        <begin position="948"/>
        <end position="985"/>
    </location>
</feature>
<dbReference type="InterPro" id="IPR036987">
    <property type="entry name" value="SRA-YDG_sf"/>
</dbReference>
<sequence length="1085" mass="119614">MAYLQNSGRIPLDSFYPADWRPQARPGLLPETPSALLPSQLGPTAVTEDLSIPRLTAVAAWIRDHLDPRVAREGAEILDSEDVLILHDIFIALQYTELSANTLRATRIHKAVLEISGKATRWPGRLADECDKIIALWRRRFGPLEGLRPFLYGRGGRLHGITSVTDISRAAVLKRWTETVPDLVSPRNSRKVGDLGFQAGDWWLNSLFAFRAGIIDFETTEGGICFDSQGAYAVLLRDSDEVDGSSPSAFTYRCRKNNPGRFRLTSADYKSRYPVRVLRSHNLTSLWAPRAGVRYEGLHKISGWTIRAATATEATRTSFTRGELLFEVKFERVEEGQKSMEEAMKFPSAADIDDYAEFKRLRRLLQHPSHDESVIEDVSVRSDLETPTETPLGITSIPGGLGLASTIPLVPARVVRAESMISRNNTLRDATTPQAPSYGRSAPESGSARSIIEHGLIGADEPFRRRSPVRLITSNSLHLASPKAINTALFTHPGFPISLPEDLISPMDISSPSGVQTATNSRTSSNAMSSSTAERMQDAHDTSQTGSLAPRLLSQAGRISPSAVLRKPDSPARAYVDSTGLPLTEVAPWADLEPRLDHDRSGLLFAKEVRGTSPSHEAEPGVDSNWPSKDTFVYPPARPHSPLQGLLSRTASGNSRTGTQLQGSTLTHMQREDRRARRKKQDKRTADKETEKSDERRQRSQPRMSMNMFNRKGNMARLLDGSTDFEKDVSPLPFGFTPILRKLPPITDEEWTAVLNSAPKTPPRLNLQPMKLEDDVMSPCALPPAKICSRSRSSEHVFASVRPASSYRLAPLKVQSDHQISDLDGAVTDEAPIASPFESTGSAVRDDDEGPRHSSEVIAAEQKVKVLEAFLEFQAIKSWFTNAYTDGPHSSDNPPISPPPSDVGRKRTVPSSIALGHALRRSDRESSHTSRASSGDTAPLSLLTHPKTQGEKANKMEKDMAALKKWQREQRDKAYEESARTEKPARGMMRNDSPDGQDIEGRVMFTDPFEEPASLSGAADVGKTQEMERGLMGLGDGERMKRMWKTPSDGSTTSAEQPKRTWKKPSVDITPSEQTDGEGLFEPGN</sequence>
<dbReference type="InterPro" id="IPR015947">
    <property type="entry name" value="PUA-like_sf"/>
</dbReference>
<dbReference type="Gene3D" id="2.30.280.10">
    <property type="entry name" value="SRA-YDG"/>
    <property type="match status" value="1"/>
</dbReference>
<accession>A0A6A6QJ42</accession>
<dbReference type="EMBL" id="MU004194">
    <property type="protein sequence ID" value="KAF2492044.1"/>
    <property type="molecule type" value="Genomic_DNA"/>
</dbReference>
<name>A0A6A6QJ42_9PEZI</name>